<dbReference type="GO" id="GO:0000978">
    <property type="term" value="F:RNA polymerase II cis-regulatory region sequence-specific DNA binding"/>
    <property type="evidence" value="ECO:0007669"/>
    <property type="project" value="InterPro"/>
</dbReference>
<dbReference type="EMBL" id="ML996584">
    <property type="protein sequence ID" value="KAF2753534.1"/>
    <property type="molecule type" value="Genomic_DNA"/>
</dbReference>
<evidence type="ECO:0000313" key="8">
    <source>
        <dbReference type="EMBL" id="KAF2753534.1"/>
    </source>
</evidence>
<keyword evidence="4" id="KW-0863">Zinc-finger</keyword>
<dbReference type="InterPro" id="IPR007219">
    <property type="entry name" value="XnlR_reg_dom"/>
</dbReference>
<dbReference type="AlphaFoldDB" id="A0A6A6VUY6"/>
<dbReference type="Proteomes" id="UP000799437">
    <property type="component" value="Unassembled WGS sequence"/>
</dbReference>
<dbReference type="GO" id="GO:0008270">
    <property type="term" value="F:zinc ion binding"/>
    <property type="evidence" value="ECO:0007669"/>
    <property type="project" value="UniProtKB-KW"/>
</dbReference>
<keyword evidence="6" id="KW-0539">Nucleus</keyword>
<reference evidence="8" key="1">
    <citation type="journal article" date="2020" name="Stud. Mycol.">
        <title>101 Dothideomycetes genomes: a test case for predicting lifestyles and emergence of pathogens.</title>
        <authorList>
            <person name="Haridas S."/>
            <person name="Albert R."/>
            <person name="Binder M."/>
            <person name="Bloem J."/>
            <person name="Labutti K."/>
            <person name="Salamov A."/>
            <person name="Andreopoulos B."/>
            <person name="Baker S."/>
            <person name="Barry K."/>
            <person name="Bills G."/>
            <person name="Bluhm B."/>
            <person name="Cannon C."/>
            <person name="Castanera R."/>
            <person name="Culley D."/>
            <person name="Daum C."/>
            <person name="Ezra D."/>
            <person name="Gonzalez J."/>
            <person name="Henrissat B."/>
            <person name="Kuo A."/>
            <person name="Liang C."/>
            <person name="Lipzen A."/>
            <person name="Lutzoni F."/>
            <person name="Magnuson J."/>
            <person name="Mondo S."/>
            <person name="Nolan M."/>
            <person name="Ohm R."/>
            <person name="Pangilinan J."/>
            <person name="Park H.-J."/>
            <person name="Ramirez L."/>
            <person name="Alfaro M."/>
            <person name="Sun H."/>
            <person name="Tritt A."/>
            <person name="Yoshinaga Y."/>
            <person name="Zwiers L.-H."/>
            <person name="Turgeon B."/>
            <person name="Goodwin S."/>
            <person name="Spatafora J."/>
            <person name="Crous P."/>
            <person name="Grigoriev I."/>
        </authorList>
    </citation>
    <scope>NUCLEOTIDE SEQUENCE</scope>
    <source>
        <strain evidence="8">CBS 121739</strain>
    </source>
</reference>
<accession>A0A6A6VUY6</accession>
<feature type="domain" description="Xylanolytic transcriptional activator regulatory" evidence="7">
    <location>
        <begin position="64"/>
        <end position="268"/>
    </location>
</feature>
<comment type="subcellular location">
    <subcellularLocation>
        <location evidence="1">Nucleus</location>
    </subcellularLocation>
</comment>
<organism evidence="8 9">
    <name type="scientific">Pseudovirgaria hyperparasitica</name>
    <dbReference type="NCBI Taxonomy" id="470096"/>
    <lineage>
        <taxon>Eukaryota</taxon>
        <taxon>Fungi</taxon>
        <taxon>Dikarya</taxon>
        <taxon>Ascomycota</taxon>
        <taxon>Pezizomycotina</taxon>
        <taxon>Dothideomycetes</taxon>
        <taxon>Dothideomycetes incertae sedis</taxon>
        <taxon>Acrospermales</taxon>
        <taxon>Acrospermaceae</taxon>
        <taxon>Pseudovirgaria</taxon>
    </lineage>
</organism>
<dbReference type="PANTHER" id="PTHR40626:SF30">
    <property type="entry name" value="FINGER DOMAIN PROTEIN, PUTATIVE (AFU_ORTHOLOGUE AFUA_4G13600)-RELATED"/>
    <property type="match status" value="1"/>
</dbReference>
<dbReference type="GO" id="GO:0000981">
    <property type="term" value="F:DNA-binding transcription factor activity, RNA polymerase II-specific"/>
    <property type="evidence" value="ECO:0007669"/>
    <property type="project" value="InterPro"/>
</dbReference>
<keyword evidence="5" id="KW-0862">Zinc</keyword>
<dbReference type="InterPro" id="IPR051059">
    <property type="entry name" value="VerF-like"/>
</dbReference>
<evidence type="ECO:0000256" key="2">
    <source>
        <dbReference type="ARBA" id="ARBA00022723"/>
    </source>
</evidence>
<gene>
    <name evidence="8" type="ORF">EJ05DRAFT_505166</name>
</gene>
<dbReference type="GO" id="GO:0000785">
    <property type="term" value="C:chromatin"/>
    <property type="evidence" value="ECO:0007669"/>
    <property type="project" value="TreeGrafter"/>
</dbReference>
<evidence type="ECO:0000256" key="3">
    <source>
        <dbReference type="ARBA" id="ARBA00022737"/>
    </source>
</evidence>
<evidence type="ECO:0000259" key="7">
    <source>
        <dbReference type="Pfam" id="PF04082"/>
    </source>
</evidence>
<name>A0A6A6VUY6_9PEZI</name>
<dbReference type="RefSeq" id="XP_033595985.1">
    <property type="nucleotide sequence ID" value="XM_033747674.1"/>
</dbReference>
<evidence type="ECO:0000256" key="1">
    <source>
        <dbReference type="ARBA" id="ARBA00004123"/>
    </source>
</evidence>
<dbReference type="GeneID" id="54488728"/>
<dbReference type="OrthoDB" id="6077919at2759"/>
<keyword evidence="2" id="KW-0479">Metal-binding</keyword>
<evidence type="ECO:0000256" key="4">
    <source>
        <dbReference type="ARBA" id="ARBA00022771"/>
    </source>
</evidence>
<keyword evidence="3" id="KW-0677">Repeat</keyword>
<evidence type="ECO:0000313" key="9">
    <source>
        <dbReference type="Proteomes" id="UP000799437"/>
    </source>
</evidence>
<keyword evidence="9" id="KW-1185">Reference proteome</keyword>
<protein>
    <recommendedName>
        <fullName evidence="7">Xylanolytic transcriptional activator regulatory domain-containing protein</fullName>
    </recommendedName>
</protein>
<dbReference type="Pfam" id="PF04082">
    <property type="entry name" value="Fungal_trans"/>
    <property type="match status" value="1"/>
</dbReference>
<dbReference type="PANTHER" id="PTHR40626">
    <property type="entry name" value="MIP31509P"/>
    <property type="match status" value="1"/>
</dbReference>
<dbReference type="GO" id="GO:0005634">
    <property type="term" value="C:nucleus"/>
    <property type="evidence" value="ECO:0007669"/>
    <property type="project" value="UniProtKB-SubCell"/>
</dbReference>
<sequence>MATTAYDYPGTTASASNDNLSSYVMYQMPIKSHEERDEDERKTLFPQIEFDTTSDSYPSADYIECYWHHFHPVYPVVHRATFGQEEPSPLLKAAMMAVGAQYSKQSNARADGRNFHERCLKLLSQRDLDVGLLQRPCDMQAIFLIELVSQYRGRRASQQLSNRFRHMYSILATDSEVMSSGNTLGSYAKLSPALDQRNKWKQWVRLSTRQRLLIACYILESQQDSLLARKLPKLTVSGLELPLPSRLSVWDADSASSWLCSLQQHPASPNFVYAIPTDPNTPQSFQAADAFQSALLISAHLNRLKTTSRDTTALPQTIDPSIPTQLLYLACHLSRDIPLRDLLAVAGETWILSEKVSSEEVFTAHKNAVRSWIAPLWTHSKHPPPIHIAMKHAVRLLRLSLSTQPTPTLIPGTEMGLYTAVLVLWAVTTAATARWKQCVRAATPTPQILSSSDAGAEMDERELERETSEFISLFDFDVALKGIEGVGRWPQGGVPLALTQWQRGVGAVLRRVQGRIGGRSGGRDGGSSGGPGELLEGASGVLSKLGRNGWGVELF</sequence>
<evidence type="ECO:0000256" key="6">
    <source>
        <dbReference type="ARBA" id="ARBA00023242"/>
    </source>
</evidence>
<dbReference type="CDD" id="cd12148">
    <property type="entry name" value="fungal_TF_MHR"/>
    <property type="match status" value="1"/>
</dbReference>
<proteinExistence type="predicted"/>
<evidence type="ECO:0000256" key="5">
    <source>
        <dbReference type="ARBA" id="ARBA00022833"/>
    </source>
</evidence>
<dbReference type="GO" id="GO:0006351">
    <property type="term" value="P:DNA-templated transcription"/>
    <property type="evidence" value="ECO:0007669"/>
    <property type="project" value="InterPro"/>
</dbReference>